<dbReference type="Proteomes" id="UP001152797">
    <property type="component" value="Unassembled WGS sequence"/>
</dbReference>
<dbReference type="InterPro" id="IPR002692">
    <property type="entry name" value="S45"/>
</dbReference>
<proteinExistence type="predicted"/>
<dbReference type="EMBL" id="CAMXCT030005558">
    <property type="protein sequence ID" value="CAL4800050.1"/>
    <property type="molecule type" value="Genomic_DNA"/>
</dbReference>
<dbReference type="GO" id="GO:0017000">
    <property type="term" value="P:antibiotic biosynthetic process"/>
    <property type="evidence" value="ECO:0007669"/>
    <property type="project" value="InterPro"/>
</dbReference>
<sequence>MDISSLRTTRLVNIFGVVDYDYYKHYLGQCWKSGYRARAIKEKLQQIISEGRVLPEQMPKLVSNTVSWAAIDFVAELRSVRPTAETEEAYRMLLDWDGDLRPDSVAGALYQLTFAELVQLLIRAGLTVSSQDEARSRRIIEAIGGSSFDENQVLKFLSEIQGHVPWALVASKNLRIAMDLGLDINGRFQCHMVGGIKAMEQP</sequence>
<reference evidence="1" key="1">
    <citation type="submission" date="2022-10" db="EMBL/GenBank/DDBJ databases">
        <authorList>
            <person name="Chen Y."/>
            <person name="Dougan E. K."/>
            <person name="Chan C."/>
            <person name="Rhodes N."/>
            <person name="Thang M."/>
        </authorList>
    </citation>
    <scope>NUCLEOTIDE SEQUENCE</scope>
</reference>
<organism evidence="1">
    <name type="scientific">Cladocopium goreaui</name>
    <dbReference type="NCBI Taxonomy" id="2562237"/>
    <lineage>
        <taxon>Eukaryota</taxon>
        <taxon>Sar</taxon>
        <taxon>Alveolata</taxon>
        <taxon>Dinophyceae</taxon>
        <taxon>Suessiales</taxon>
        <taxon>Symbiodiniaceae</taxon>
        <taxon>Cladocopium</taxon>
    </lineage>
</organism>
<dbReference type="SUPFAM" id="SSF56235">
    <property type="entry name" value="N-terminal nucleophile aminohydrolases (Ntn hydrolases)"/>
    <property type="match status" value="1"/>
</dbReference>
<dbReference type="InterPro" id="IPR029055">
    <property type="entry name" value="Ntn_hydrolases_N"/>
</dbReference>
<dbReference type="EMBL" id="CAMXCT020005558">
    <property type="protein sequence ID" value="CAL1166113.1"/>
    <property type="molecule type" value="Genomic_DNA"/>
</dbReference>
<evidence type="ECO:0000313" key="4">
    <source>
        <dbReference type="Proteomes" id="UP001152797"/>
    </source>
</evidence>
<dbReference type="Gene3D" id="1.10.1400.10">
    <property type="match status" value="1"/>
</dbReference>
<accession>A0A9P1DQ48</accession>
<name>A0A9P1DQ48_9DINO</name>
<comment type="caution">
    <text evidence="1">The sequence shown here is derived from an EMBL/GenBank/DDBJ whole genome shotgun (WGS) entry which is preliminary data.</text>
</comment>
<dbReference type="EMBL" id="CAMXCT010005558">
    <property type="protein sequence ID" value="CAI4012738.1"/>
    <property type="molecule type" value="Genomic_DNA"/>
</dbReference>
<dbReference type="GO" id="GO:0016787">
    <property type="term" value="F:hydrolase activity"/>
    <property type="evidence" value="ECO:0007669"/>
    <property type="project" value="InterPro"/>
</dbReference>
<keyword evidence="4" id="KW-1185">Reference proteome</keyword>
<evidence type="ECO:0000313" key="3">
    <source>
        <dbReference type="EMBL" id="CAL4800050.1"/>
    </source>
</evidence>
<dbReference type="InterPro" id="IPR043147">
    <property type="entry name" value="Penicillin_amidase_A-knob"/>
</dbReference>
<reference evidence="2" key="2">
    <citation type="submission" date="2024-04" db="EMBL/GenBank/DDBJ databases">
        <authorList>
            <person name="Chen Y."/>
            <person name="Shah S."/>
            <person name="Dougan E. K."/>
            <person name="Thang M."/>
            <person name="Chan C."/>
        </authorList>
    </citation>
    <scope>NUCLEOTIDE SEQUENCE [LARGE SCALE GENOMIC DNA]</scope>
</reference>
<gene>
    <name evidence="1" type="ORF">C1SCF055_LOCUS37768</name>
</gene>
<dbReference type="Pfam" id="PF01804">
    <property type="entry name" value="Penicil_amidase"/>
    <property type="match status" value="1"/>
</dbReference>
<evidence type="ECO:0000313" key="2">
    <source>
        <dbReference type="EMBL" id="CAL1166113.1"/>
    </source>
</evidence>
<protein>
    <submittedName>
        <fullName evidence="3">Penicillin acylase family protein</fullName>
    </submittedName>
</protein>
<dbReference type="AlphaFoldDB" id="A0A9P1DQ48"/>
<evidence type="ECO:0000313" key="1">
    <source>
        <dbReference type="EMBL" id="CAI4012738.1"/>
    </source>
</evidence>